<dbReference type="GeneID" id="14923460"/>
<dbReference type="InterPro" id="IPR039100">
    <property type="entry name" value="Sdo1/SBDS-like"/>
</dbReference>
<dbReference type="Pfam" id="PF20268">
    <property type="entry name" value="SBDS_C"/>
    <property type="match status" value="1"/>
</dbReference>
<dbReference type="NCBIfam" id="TIGR00291">
    <property type="entry name" value="RNA_SBDS"/>
    <property type="match status" value="1"/>
</dbReference>
<dbReference type="OrthoDB" id="10253092at2759"/>
<dbReference type="Gene3D" id="1.10.10.900">
    <property type="entry name" value="SBDS protein C-terminal domain, subdomain 1"/>
    <property type="match status" value="1"/>
</dbReference>
<comment type="similarity">
    <text evidence="1">Belongs to the SDO1/SBDS family.</text>
</comment>
<dbReference type="InterPro" id="IPR018978">
    <property type="entry name" value="SDO1/SBDS_central"/>
</dbReference>
<evidence type="ECO:0000259" key="4">
    <source>
        <dbReference type="Pfam" id="PF09377"/>
    </source>
</evidence>
<dbReference type="Proteomes" id="UP000011083">
    <property type="component" value="Unassembled WGS sequence"/>
</dbReference>
<sequence>MQQAYQVVRYKAGDTGTFEVLTKKGAALQFREGKLGFSNVLFADEIYTNHSKGERAKEADLLKAFGTSNIEDCAKVVVEKGELQLTAAERREKVNKRKAEMINYIHKYYIDPRTKTPHPVVRIENAFEQMKVNVDPDVPAERQVQEKVLKKLPEILPIKRSEMSGTLSIPTKVIGQAMGTVKKYAQVSGENYSSGAATMQVSIVPGDYDAFMTDLRNVTKGEFTFDVDGQSVATMEEEPGAGAKGGRGRGGKAARGGGGRGGRGRGAK</sequence>
<dbReference type="PANTHER" id="PTHR10927">
    <property type="entry name" value="RIBOSOME MATURATION PROTEIN SBDS"/>
    <property type="match status" value="1"/>
</dbReference>
<reference evidence="6 7" key="1">
    <citation type="journal article" date="2013" name="Genome Biol.">
        <title>Genome of Acanthamoeba castellanii highlights extensive lateral gene transfer and early evolution of tyrosine kinase signaling.</title>
        <authorList>
            <person name="Clarke M."/>
            <person name="Lohan A.J."/>
            <person name="Liu B."/>
            <person name="Lagkouvardos I."/>
            <person name="Roy S."/>
            <person name="Zafar N."/>
            <person name="Bertelli C."/>
            <person name="Schilde C."/>
            <person name="Kianianmomeni A."/>
            <person name="Burglin T.R."/>
            <person name="Frech C."/>
            <person name="Turcotte B."/>
            <person name="Kopec K.O."/>
            <person name="Synnott J.M."/>
            <person name="Choo C."/>
            <person name="Paponov I."/>
            <person name="Finkler A."/>
            <person name="Soon Heng Tan C."/>
            <person name="Hutchins A.P."/>
            <person name="Weinmeier T."/>
            <person name="Rattei T."/>
            <person name="Chu J.S."/>
            <person name="Gimenez G."/>
            <person name="Irimia M."/>
            <person name="Rigden D.J."/>
            <person name="Fitzpatrick D.A."/>
            <person name="Lorenzo-Morales J."/>
            <person name="Bateman A."/>
            <person name="Chiu C.H."/>
            <person name="Tang P."/>
            <person name="Hegemann P."/>
            <person name="Fromm H."/>
            <person name="Raoult D."/>
            <person name="Greub G."/>
            <person name="Miranda-Saavedra D."/>
            <person name="Chen N."/>
            <person name="Nash P."/>
            <person name="Ginger M.L."/>
            <person name="Horn M."/>
            <person name="Schaap P."/>
            <person name="Caler L."/>
            <person name="Loftus B."/>
        </authorList>
    </citation>
    <scope>NUCLEOTIDE SEQUENCE [LARGE SCALE GENOMIC DNA]</scope>
    <source>
        <strain evidence="6 7">Neff</strain>
    </source>
</reference>
<dbReference type="InterPro" id="IPR037188">
    <property type="entry name" value="Sdo1/SBDS_central_sf"/>
</dbReference>
<dbReference type="InterPro" id="IPR002140">
    <property type="entry name" value="Sdo1/SBDS"/>
</dbReference>
<evidence type="ECO:0000256" key="2">
    <source>
        <dbReference type="SAM" id="MobiDB-lite"/>
    </source>
</evidence>
<organism evidence="6 7">
    <name type="scientific">Acanthamoeba castellanii (strain ATCC 30010 / Neff)</name>
    <dbReference type="NCBI Taxonomy" id="1257118"/>
    <lineage>
        <taxon>Eukaryota</taxon>
        <taxon>Amoebozoa</taxon>
        <taxon>Discosea</taxon>
        <taxon>Longamoebia</taxon>
        <taxon>Centramoebida</taxon>
        <taxon>Acanthamoebidae</taxon>
        <taxon>Acanthamoeba</taxon>
    </lineage>
</organism>
<keyword evidence="7" id="KW-1185">Reference proteome</keyword>
<feature type="domain" description="Ribosome maturation protein SDO1/SBDS C-terminal" evidence="5">
    <location>
        <begin position="167"/>
        <end position="227"/>
    </location>
</feature>
<dbReference type="InterPro" id="IPR046928">
    <property type="entry name" value="SDO1/SBDS_C"/>
</dbReference>
<dbReference type="Gene3D" id="3.30.70.240">
    <property type="match status" value="1"/>
</dbReference>
<dbReference type="GO" id="GO:0042256">
    <property type="term" value="P:cytosolic ribosome assembly"/>
    <property type="evidence" value="ECO:0007669"/>
    <property type="project" value="InterPro"/>
</dbReference>
<dbReference type="PANTHER" id="PTHR10927:SF4">
    <property type="entry name" value="RIBOSOME MATURATION PROTEIN SDO1 HOMOLOG"/>
    <property type="match status" value="1"/>
</dbReference>
<dbReference type="STRING" id="1257118.L8HCP3"/>
<dbReference type="SUPFAM" id="SSF54980">
    <property type="entry name" value="EF-G C-terminal domain-like"/>
    <property type="match status" value="1"/>
</dbReference>
<dbReference type="Pfam" id="PF01172">
    <property type="entry name" value="SBDS_N"/>
    <property type="match status" value="1"/>
</dbReference>
<dbReference type="VEuPathDB" id="AmoebaDB:ACA1_142090"/>
<dbReference type="EMBL" id="KB007883">
    <property type="protein sequence ID" value="ELR22518.1"/>
    <property type="molecule type" value="Genomic_DNA"/>
</dbReference>
<evidence type="ECO:0000313" key="6">
    <source>
        <dbReference type="EMBL" id="ELR22518.1"/>
    </source>
</evidence>
<dbReference type="SUPFAM" id="SSF89895">
    <property type="entry name" value="FYSH domain"/>
    <property type="match status" value="1"/>
</dbReference>
<evidence type="ECO:0000256" key="1">
    <source>
        <dbReference type="ARBA" id="ARBA00007433"/>
    </source>
</evidence>
<evidence type="ECO:0000313" key="7">
    <source>
        <dbReference type="Proteomes" id="UP000011083"/>
    </source>
</evidence>
<dbReference type="SUPFAM" id="SSF109728">
    <property type="entry name" value="Hypothetical protein AF0491, middle domain"/>
    <property type="match status" value="1"/>
</dbReference>
<dbReference type="Gene3D" id="3.30.1250.10">
    <property type="entry name" value="Ribosome maturation protein SBDS, N-terminal domain"/>
    <property type="match status" value="1"/>
</dbReference>
<gene>
    <name evidence="6" type="ORF">ACA1_142090</name>
</gene>
<dbReference type="KEGG" id="acan:ACA1_142090"/>
<dbReference type="InterPro" id="IPR035647">
    <property type="entry name" value="EFG_III/V"/>
</dbReference>
<dbReference type="RefSeq" id="XP_004349606.1">
    <property type="nucleotide sequence ID" value="XM_004349556.1"/>
</dbReference>
<dbReference type="AlphaFoldDB" id="L8HCP3"/>
<protein>
    <submittedName>
        <fullName evidence="6">rRNA metabolism protein, SBDS family</fullName>
    </submittedName>
</protein>
<name>L8HCP3_ACACF</name>
<feature type="region of interest" description="Disordered" evidence="2">
    <location>
        <begin position="235"/>
        <end position="268"/>
    </location>
</feature>
<dbReference type="OMA" id="VIKWREN"/>
<feature type="domain" description="Ribosome maturation protein SDO1/SBDS N-terminal" evidence="3">
    <location>
        <begin position="6"/>
        <end position="91"/>
    </location>
</feature>
<feature type="domain" description="Ribosome maturation protein SDO1/SBDS central" evidence="4">
    <location>
        <begin position="100"/>
        <end position="160"/>
    </location>
</feature>
<evidence type="ECO:0000259" key="3">
    <source>
        <dbReference type="Pfam" id="PF01172"/>
    </source>
</evidence>
<dbReference type="InterPro" id="IPR036786">
    <property type="entry name" value="Ribosome_mat_SBDS_N_sf"/>
</dbReference>
<proteinExistence type="inferred from homology"/>
<dbReference type="InterPro" id="IPR019783">
    <property type="entry name" value="SDO1/SBDS_N"/>
</dbReference>
<dbReference type="Pfam" id="PF09377">
    <property type="entry name" value="SBDS_domain_II"/>
    <property type="match status" value="1"/>
</dbReference>
<evidence type="ECO:0000259" key="5">
    <source>
        <dbReference type="Pfam" id="PF20268"/>
    </source>
</evidence>
<accession>L8HCP3</accession>